<evidence type="ECO:0000256" key="2">
    <source>
        <dbReference type="ARBA" id="ARBA00009130"/>
    </source>
</evidence>
<dbReference type="InterPro" id="IPR001763">
    <property type="entry name" value="Rhodanese-like_dom"/>
</dbReference>
<dbReference type="InterPro" id="IPR050260">
    <property type="entry name" value="FAD-bd_OxRdtase"/>
</dbReference>
<gene>
    <name evidence="8" type="ORF">FRX94_04580</name>
</gene>
<evidence type="ECO:0000259" key="7">
    <source>
        <dbReference type="PROSITE" id="PS50206"/>
    </source>
</evidence>
<evidence type="ECO:0000256" key="1">
    <source>
        <dbReference type="ARBA" id="ARBA00001974"/>
    </source>
</evidence>
<dbReference type="Proteomes" id="UP000320791">
    <property type="component" value="Unassembled WGS sequence"/>
</dbReference>
<dbReference type="Pfam" id="PF02852">
    <property type="entry name" value="Pyr_redox_dim"/>
    <property type="match status" value="1"/>
</dbReference>
<dbReference type="SMART" id="SM00450">
    <property type="entry name" value="RHOD"/>
    <property type="match status" value="1"/>
</dbReference>
<dbReference type="EMBL" id="VOHM01000007">
    <property type="protein sequence ID" value="TWT26675.1"/>
    <property type="molecule type" value="Genomic_DNA"/>
</dbReference>
<keyword evidence="9" id="KW-1185">Reference proteome</keyword>
<evidence type="ECO:0000313" key="9">
    <source>
        <dbReference type="Proteomes" id="UP000320791"/>
    </source>
</evidence>
<dbReference type="RefSeq" id="WP_146323951.1">
    <property type="nucleotide sequence ID" value="NZ_BAABLR010000007.1"/>
</dbReference>
<dbReference type="OrthoDB" id="9802028at2"/>
<dbReference type="SUPFAM" id="SSF55424">
    <property type="entry name" value="FAD/NAD-linked reductases, dimerisation (C-terminal) domain"/>
    <property type="match status" value="1"/>
</dbReference>
<dbReference type="InterPro" id="IPR036188">
    <property type="entry name" value="FAD/NAD-bd_sf"/>
</dbReference>
<evidence type="ECO:0000313" key="8">
    <source>
        <dbReference type="EMBL" id="TWT26675.1"/>
    </source>
</evidence>
<reference evidence="8 9" key="1">
    <citation type="submission" date="2019-08" db="EMBL/GenBank/DDBJ databases">
        <authorList>
            <person name="Lei W."/>
        </authorList>
    </citation>
    <scope>NUCLEOTIDE SEQUENCE [LARGE SCALE GENOMIC DNA]</scope>
    <source>
        <strain evidence="8 9">CCUG 58627</strain>
    </source>
</reference>
<dbReference type="GO" id="GO:0016491">
    <property type="term" value="F:oxidoreductase activity"/>
    <property type="evidence" value="ECO:0007669"/>
    <property type="project" value="UniProtKB-KW"/>
</dbReference>
<dbReference type="PANTHER" id="PTHR43429">
    <property type="entry name" value="PYRIDINE NUCLEOTIDE-DISULFIDE OXIDOREDUCTASE DOMAIN-CONTAINING"/>
    <property type="match status" value="1"/>
</dbReference>
<sequence>MTRTIIVGGVAGGMSTATRLRRNDESREIVIFERSGYVSFANCGLPYHIGEVIPERSSLLLQTPESLRARFNIDVHVRHEVLSIDPAARSVVVRDLESGEDKVWTYDDLVLAPGARPNTPPIPGIERGFALRTVEDLDRIKERVDALAGEHHPDNDAAVVIGGGFIGVEVAENLARRGLDITLVEAAPQIMTQLDPEMAARVRRTMEEHGIHVLTDTLVTEIGEDSVTARTAAAEGRPETEHTIHADIVITAIGVTPDSHLAIDAGLKHDARGFIVIDEYCRTSDPHIYALGDAVTKRDFITDAPVPLPLAQNANRHGRIVADVLAGREVTTQPVLGTAIIGIFDTVAATTGWTETRLRSKGRPYRAIHSHPINHAGYYPGAEGMTLKLLVDPNTDAILGAQGVGGQGVDKRIDVIATAITGGITASALADLELAYAPQFGAAKDPVALLGMINENRATGDEAVQWHELQQLMADGVPLIDVRTPGETKTDPMPGAVNYSLDEMRENIDEIRNLAKDGKVIVTCRVGQRGHVAARLLRSHGITAANLDGGYLTWADGRLALDYMANPTKRAGKH</sequence>
<organism evidence="8 9">
    <name type="scientific">Corynebacterium canis</name>
    <dbReference type="NCBI Taxonomy" id="679663"/>
    <lineage>
        <taxon>Bacteria</taxon>
        <taxon>Bacillati</taxon>
        <taxon>Actinomycetota</taxon>
        <taxon>Actinomycetes</taxon>
        <taxon>Mycobacteriales</taxon>
        <taxon>Corynebacteriaceae</taxon>
        <taxon>Corynebacterium</taxon>
    </lineage>
</organism>
<keyword evidence="5" id="KW-0560">Oxidoreductase</keyword>
<dbReference type="PANTHER" id="PTHR43429:SF1">
    <property type="entry name" value="NAD(P)H SULFUR OXIDOREDUCTASE (COA-DEPENDENT)"/>
    <property type="match status" value="1"/>
</dbReference>
<dbReference type="SUPFAM" id="SSF51905">
    <property type="entry name" value="FAD/NAD(P)-binding domain"/>
    <property type="match status" value="1"/>
</dbReference>
<name>A0A5C5UMS8_9CORY</name>
<dbReference type="InterPro" id="IPR004099">
    <property type="entry name" value="Pyr_nucl-diS_OxRdtase_dimer"/>
</dbReference>
<dbReference type="Pfam" id="PF07992">
    <property type="entry name" value="Pyr_redox_2"/>
    <property type="match status" value="1"/>
</dbReference>
<comment type="similarity">
    <text evidence="2">Belongs to the class-III pyridine nucleotide-disulfide oxidoreductase family.</text>
</comment>
<dbReference type="PROSITE" id="PS50206">
    <property type="entry name" value="RHODANESE_3"/>
    <property type="match status" value="1"/>
</dbReference>
<dbReference type="PRINTS" id="PR00368">
    <property type="entry name" value="FADPNR"/>
</dbReference>
<dbReference type="Pfam" id="PF00581">
    <property type="entry name" value="Rhodanese"/>
    <property type="match status" value="1"/>
</dbReference>
<dbReference type="AlphaFoldDB" id="A0A5C5UMS8"/>
<keyword evidence="4" id="KW-0274">FAD</keyword>
<dbReference type="Gene3D" id="3.40.250.10">
    <property type="entry name" value="Rhodanese-like domain"/>
    <property type="match status" value="1"/>
</dbReference>
<evidence type="ECO:0000256" key="4">
    <source>
        <dbReference type="ARBA" id="ARBA00022827"/>
    </source>
</evidence>
<dbReference type="Gene3D" id="3.50.50.60">
    <property type="entry name" value="FAD/NAD(P)-binding domain"/>
    <property type="match status" value="2"/>
</dbReference>
<keyword evidence="3" id="KW-0285">Flavoprotein</keyword>
<keyword evidence="6" id="KW-0676">Redox-active center</keyword>
<proteinExistence type="inferred from homology"/>
<dbReference type="SUPFAM" id="SSF52821">
    <property type="entry name" value="Rhodanese/Cell cycle control phosphatase"/>
    <property type="match status" value="1"/>
</dbReference>
<accession>A0A5C5UMS8</accession>
<dbReference type="InterPro" id="IPR036873">
    <property type="entry name" value="Rhodanese-like_dom_sf"/>
</dbReference>
<evidence type="ECO:0000256" key="6">
    <source>
        <dbReference type="ARBA" id="ARBA00023284"/>
    </source>
</evidence>
<evidence type="ECO:0000256" key="3">
    <source>
        <dbReference type="ARBA" id="ARBA00022630"/>
    </source>
</evidence>
<comment type="cofactor">
    <cofactor evidence="1">
        <name>FAD</name>
        <dbReference type="ChEBI" id="CHEBI:57692"/>
    </cofactor>
</comment>
<dbReference type="InterPro" id="IPR023753">
    <property type="entry name" value="FAD/NAD-binding_dom"/>
</dbReference>
<evidence type="ECO:0000256" key="5">
    <source>
        <dbReference type="ARBA" id="ARBA00023002"/>
    </source>
</evidence>
<dbReference type="InterPro" id="IPR016156">
    <property type="entry name" value="FAD/NAD-linked_Rdtase_dimer_sf"/>
</dbReference>
<protein>
    <submittedName>
        <fullName evidence="8">CoA-disulfide reductase</fullName>
    </submittedName>
</protein>
<dbReference type="PRINTS" id="PR00411">
    <property type="entry name" value="PNDRDTASEI"/>
</dbReference>
<comment type="caution">
    <text evidence="8">The sequence shown here is derived from an EMBL/GenBank/DDBJ whole genome shotgun (WGS) entry which is preliminary data.</text>
</comment>
<feature type="domain" description="Rhodanese" evidence="7">
    <location>
        <begin position="473"/>
        <end position="563"/>
    </location>
</feature>